<dbReference type="InterPro" id="IPR038770">
    <property type="entry name" value="Na+/solute_symporter_sf"/>
</dbReference>
<dbReference type="EMBL" id="JXII01000006">
    <property type="protein sequence ID" value="KIH70531.1"/>
    <property type="molecule type" value="Genomic_DNA"/>
</dbReference>
<protein>
    <submittedName>
        <fullName evidence="10">AEC family transporter</fullName>
    </submittedName>
    <submittedName>
        <fullName evidence="9">Permease</fullName>
    </submittedName>
</protein>
<evidence type="ECO:0000256" key="5">
    <source>
        <dbReference type="ARBA" id="ARBA00022692"/>
    </source>
</evidence>
<keyword evidence="7 8" id="KW-0472">Membrane</keyword>
<dbReference type="Proteomes" id="UP000031546">
    <property type="component" value="Unassembled WGS sequence"/>
</dbReference>
<evidence type="ECO:0000313" key="12">
    <source>
        <dbReference type="Proteomes" id="UP000527860"/>
    </source>
</evidence>
<gene>
    <name evidence="10" type="ORF">F7P68_0008760</name>
    <name evidence="9" type="ORF">SN16_07395</name>
</gene>
<proteinExistence type="inferred from homology"/>
<dbReference type="Pfam" id="PF03547">
    <property type="entry name" value="Mem_trans"/>
    <property type="match status" value="1"/>
</dbReference>
<feature type="transmembrane region" description="Helical" evidence="8">
    <location>
        <begin position="221"/>
        <end position="245"/>
    </location>
</feature>
<dbReference type="OrthoDB" id="527159at2"/>
<organism evidence="9 11">
    <name type="scientific">Salinicoccus roseus</name>
    <dbReference type="NCBI Taxonomy" id="45670"/>
    <lineage>
        <taxon>Bacteria</taxon>
        <taxon>Bacillati</taxon>
        <taxon>Bacillota</taxon>
        <taxon>Bacilli</taxon>
        <taxon>Bacillales</taxon>
        <taxon>Staphylococcaceae</taxon>
        <taxon>Salinicoccus</taxon>
    </lineage>
</organism>
<keyword evidence="3" id="KW-0813">Transport</keyword>
<feature type="transmembrane region" description="Helical" evidence="8">
    <location>
        <begin position="36"/>
        <end position="54"/>
    </location>
</feature>
<dbReference type="PANTHER" id="PTHR36838">
    <property type="entry name" value="AUXIN EFFLUX CARRIER FAMILY PROTEIN"/>
    <property type="match status" value="1"/>
</dbReference>
<keyword evidence="12" id="KW-1185">Reference proteome</keyword>
<evidence type="ECO:0000256" key="6">
    <source>
        <dbReference type="ARBA" id="ARBA00022989"/>
    </source>
</evidence>
<dbReference type="GO" id="GO:0005886">
    <property type="term" value="C:plasma membrane"/>
    <property type="evidence" value="ECO:0007669"/>
    <property type="project" value="UniProtKB-SubCell"/>
</dbReference>
<evidence type="ECO:0000313" key="9">
    <source>
        <dbReference type="EMBL" id="KIH70531.1"/>
    </source>
</evidence>
<dbReference type="GO" id="GO:0055085">
    <property type="term" value="P:transmembrane transport"/>
    <property type="evidence" value="ECO:0007669"/>
    <property type="project" value="InterPro"/>
</dbReference>
<evidence type="ECO:0000256" key="4">
    <source>
        <dbReference type="ARBA" id="ARBA00022475"/>
    </source>
</evidence>
<evidence type="ECO:0000256" key="8">
    <source>
        <dbReference type="SAM" id="Phobius"/>
    </source>
</evidence>
<feature type="transmembrane region" description="Helical" evidence="8">
    <location>
        <begin position="60"/>
        <end position="84"/>
    </location>
</feature>
<name>A0A0C2HLW3_9STAP</name>
<feature type="transmembrane region" description="Helical" evidence="8">
    <location>
        <begin position="284"/>
        <end position="306"/>
    </location>
</feature>
<feature type="transmembrane region" description="Helical" evidence="8">
    <location>
        <begin position="124"/>
        <end position="146"/>
    </location>
</feature>
<keyword evidence="5 8" id="KW-0812">Transmembrane</keyword>
<evidence type="ECO:0000256" key="3">
    <source>
        <dbReference type="ARBA" id="ARBA00022448"/>
    </source>
</evidence>
<feature type="transmembrane region" description="Helical" evidence="8">
    <location>
        <begin position="194"/>
        <end position="214"/>
    </location>
</feature>
<evidence type="ECO:0000256" key="1">
    <source>
        <dbReference type="ARBA" id="ARBA00004651"/>
    </source>
</evidence>
<evidence type="ECO:0000313" key="11">
    <source>
        <dbReference type="Proteomes" id="UP000031546"/>
    </source>
</evidence>
<dbReference type="AlphaFoldDB" id="A0A0C2HLW3"/>
<accession>A0A0C2HLW3</accession>
<evidence type="ECO:0000256" key="2">
    <source>
        <dbReference type="ARBA" id="ARBA00010145"/>
    </source>
</evidence>
<feature type="transmembrane region" description="Helical" evidence="8">
    <location>
        <begin position="251"/>
        <end position="272"/>
    </location>
</feature>
<keyword evidence="6 8" id="KW-1133">Transmembrane helix</keyword>
<comment type="similarity">
    <text evidence="2">Belongs to the auxin efflux carrier (TC 2.A.69) family.</text>
</comment>
<evidence type="ECO:0000313" key="10">
    <source>
        <dbReference type="EMBL" id="MDB0580620.1"/>
    </source>
</evidence>
<evidence type="ECO:0000256" key="7">
    <source>
        <dbReference type="ARBA" id="ARBA00023136"/>
    </source>
</evidence>
<comment type="caution">
    <text evidence="9">The sequence shown here is derived from an EMBL/GenBank/DDBJ whole genome shotgun (WGS) entry which is preliminary data.</text>
</comment>
<reference evidence="12" key="2">
    <citation type="submission" date="2020-04" db="EMBL/GenBank/DDBJ databases">
        <title>Genome analysis and biological profiling of marine Cellulosimicrobium funkei MOSEL-ME6.</title>
        <authorList>
            <person name="Tanveer F."/>
            <person name="Xie Y."/>
            <person name="Shinwari Z.K."/>
        </authorList>
    </citation>
    <scope>NUCLEOTIDE SEQUENCE [LARGE SCALE GENOMIC DNA]</scope>
    <source>
        <strain evidence="12">MOSEL-ME25</strain>
    </source>
</reference>
<feature type="transmembrane region" description="Helical" evidence="8">
    <location>
        <begin position="6"/>
        <end position="24"/>
    </location>
</feature>
<feature type="transmembrane region" description="Helical" evidence="8">
    <location>
        <begin position="158"/>
        <end position="182"/>
    </location>
</feature>
<dbReference type="EMBL" id="JABEVU030000001">
    <property type="protein sequence ID" value="MDB0580620.1"/>
    <property type="molecule type" value="Genomic_DNA"/>
</dbReference>
<dbReference type="STRING" id="45670.SN16_07395"/>
<comment type="subcellular location">
    <subcellularLocation>
        <location evidence="1">Cell membrane</location>
        <topology evidence="1">Multi-pass membrane protein</topology>
    </subcellularLocation>
</comment>
<dbReference type="PANTHER" id="PTHR36838:SF1">
    <property type="entry name" value="SLR1864 PROTEIN"/>
    <property type="match status" value="1"/>
</dbReference>
<reference evidence="10" key="3">
    <citation type="submission" date="2020-04" db="EMBL/GenBank/DDBJ databases">
        <authorList>
            <person name="Tanveer F."/>
            <person name="Xie Y."/>
            <person name="Shinwari Z.K."/>
        </authorList>
    </citation>
    <scope>NUCLEOTIDE SEQUENCE</scope>
    <source>
        <strain evidence="10">MOSEL-ME25</strain>
    </source>
</reference>
<dbReference type="RefSeq" id="WP_040105989.1">
    <property type="nucleotide sequence ID" value="NZ_JABEVU030000001.1"/>
</dbReference>
<sequence>MNEFIFIFANIILPIGLIVATGYIIQLKFGLDRSTLAKLSIHYVMPAFIFMSLYESSIDFALLINVMLFLIIYAAASFIVVKLIARLLGLSQDRTVLFTNSNLFYNAGNYGVPVNDLVFRSDPYAMSIQVMMVVFQNMFAFSYGIFSLSAKNVGRTKALLGYFKMPIFYGLVLGLTFNYFNIQIPAPVETSLDYMRSAMIGLVVFILGAQIAGIKFRRLRWSALAGALSRLLIGPVLAIGLLLLFNIEGVVAQAILITTAMPAAVNSAIIAQEYSDDPEYAAEIVMMSTLLSALTVSSVIYIALAIF</sequence>
<reference evidence="9 11" key="1">
    <citation type="submission" date="2015-01" db="EMBL/GenBank/DDBJ databases">
        <title>Genome sequences of high lactate-tolerant strain Salinicoccus roseus W12 with industrial interest.</title>
        <authorList>
            <person name="Wang H."/>
            <person name="Yu B."/>
        </authorList>
    </citation>
    <scope>NUCLEOTIDE SEQUENCE [LARGE SCALE GENOMIC DNA]</scope>
    <source>
        <strain evidence="9 11">W12</strain>
    </source>
</reference>
<reference evidence="10 12" key="4">
    <citation type="submission" date="2022-12" db="EMBL/GenBank/DDBJ databases">
        <title>Genome analysis and biological profiling of marine Salinicoccus roseus MOSEL-ME25.</title>
        <authorList>
            <person name="Mirza F.T."/>
            <person name="Xie Y."/>
            <person name="Shinwari Z.K."/>
        </authorList>
    </citation>
    <scope>NUCLEOTIDE SEQUENCE [LARGE SCALE GENOMIC DNA]</scope>
    <source>
        <strain evidence="10 12">MOSEL-ME25</strain>
    </source>
</reference>
<keyword evidence="4" id="KW-1003">Cell membrane</keyword>
<dbReference type="InterPro" id="IPR004776">
    <property type="entry name" value="Mem_transp_PIN-like"/>
</dbReference>
<dbReference type="Gene3D" id="1.20.1530.20">
    <property type="match status" value="1"/>
</dbReference>
<dbReference type="GeneID" id="77845377"/>
<dbReference type="Proteomes" id="UP000527860">
    <property type="component" value="Unassembled WGS sequence"/>
</dbReference>